<dbReference type="AlphaFoldDB" id="X1BJ53"/>
<comment type="caution">
    <text evidence="2">The sequence shown here is derived from an EMBL/GenBank/DDBJ whole genome shotgun (WGS) entry which is preliminary data.</text>
</comment>
<dbReference type="SUPFAM" id="SSF53300">
    <property type="entry name" value="vWA-like"/>
    <property type="match status" value="1"/>
</dbReference>
<dbReference type="Gene3D" id="3.40.50.410">
    <property type="entry name" value="von Willebrand factor, type A domain"/>
    <property type="match status" value="1"/>
</dbReference>
<dbReference type="Pfam" id="PF13519">
    <property type="entry name" value="VWA_2"/>
    <property type="match status" value="1"/>
</dbReference>
<reference evidence="2" key="1">
    <citation type="journal article" date="2014" name="Front. Microbiol.">
        <title>High frequency of phylogenetically diverse reductive dehalogenase-homologous genes in deep subseafloor sedimentary metagenomes.</title>
        <authorList>
            <person name="Kawai M."/>
            <person name="Futagami T."/>
            <person name="Toyoda A."/>
            <person name="Takaki Y."/>
            <person name="Nishi S."/>
            <person name="Hori S."/>
            <person name="Arai W."/>
            <person name="Tsubouchi T."/>
            <person name="Morono Y."/>
            <person name="Uchiyama I."/>
            <person name="Ito T."/>
            <person name="Fujiyama A."/>
            <person name="Inagaki F."/>
            <person name="Takami H."/>
        </authorList>
    </citation>
    <scope>NUCLEOTIDE SEQUENCE</scope>
    <source>
        <strain evidence="2">Expedition CK06-06</strain>
    </source>
</reference>
<name>X1BJ53_9ZZZZ</name>
<protein>
    <recommendedName>
        <fullName evidence="1">VWFA domain-containing protein</fullName>
    </recommendedName>
</protein>
<sequence>SNTKNTAYNETDIDFPIHFNRYDLMDKIYEYRAPLALFFVLDSSASMYHVIKQMTDVILSLHREGYRKRDKISLIIFRGKQAVVLQNPTVNFQMAVNKLKEIEGKSYTPMAAALKKVSDLIKIEKMKDRNIIPIVFVCSDCGANISVKHPDLIAQVESDYMLITEELKELTKKLSKQKIHMVVLEPKKPYAT</sequence>
<accession>X1BJ53</accession>
<evidence type="ECO:0000313" key="2">
    <source>
        <dbReference type="EMBL" id="GAG84123.1"/>
    </source>
</evidence>
<dbReference type="InterPro" id="IPR002035">
    <property type="entry name" value="VWF_A"/>
</dbReference>
<dbReference type="InterPro" id="IPR052989">
    <property type="entry name" value="Mg-chelatase_DI-like"/>
</dbReference>
<dbReference type="PANTHER" id="PTHR35023:SF1">
    <property type="entry name" value="MG-PROTOPORPHYRIN IX CHELATASE"/>
    <property type="match status" value="1"/>
</dbReference>
<feature type="domain" description="VWFA" evidence="1">
    <location>
        <begin position="38"/>
        <end position="140"/>
    </location>
</feature>
<gene>
    <name evidence="2" type="ORF">S01H4_28305</name>
</gene>
<organism evidence="2">
    <name type="scientific">marine sediment metagenome</name>
    <dbReference type="NCBI Taxonomy" id="412755"/>
    <lineage>
        <taxon>unclassified sequences</taxon>
        <taxon>metagenomes</taxon>
        <taxon>ecological metagenomes</taxon>
    </lineage>
</organism>
<evidence type="ECO:0000259" key="1">
    <source>
        <dbReference type="Pfam" id="PF13519"/>
    </source>
</evidence>
<proteinExistence type="predicted"/>
<dbReference type="EMBL" id="BART01014040">
    <property type="protein sequence ID" value="GAG84123.1"/>
    <property type="molecule type" value="Genomic_DNA"/>
</dbReference>
<dbReference type="PANTHER" id="PTHR35023">
    <property type="entry name" value="CHELATASE-RELATED"/>
    <property type="match status" value="1"/>
</dbReference>
<feature type="non-terminal residue" evidence="2">
    <location>
        <position position="1"/>
    </location>
</feature>
<dbReference type="InterPro" id="IPR036465">
    <property type="entry name" value="vWFA_dom_sf"/>
</dbReference>
<feature type="non-terminal residue" evidence="2">
    <location>
        <position position="192"/>
    </location>
</feature>